<accession>A0A250FQ88</accession>
<keyword evidence="1" id="KW-0812">Transmembrane</keyword>
<dbReference type="AlphaFoldDB" id="A0A250FQ88"/>
<reference evidence="3" key="1">
    <citation type="submission" date="2017-06" db="EMBL/GenBank/DDBJ databases">
        <title>Capnocytophaga spp. assemblies.</title>
        <authorList>
            <person name="Gulvik C.A."/>
        </authorList>
    </citation>
    <scope>NUCLEOTIDE SEQUENCE [LARGE SCALE GENOMIC DNA]</scope>
    <source>
        <strain evidence="3">H1496</strain>
    </source>
</reference>
<name>A0A250FQ88_9FLAO</name>
<dbReference type="KEGG" id="cgh:CGC50_02610"/>
<feature type="transmembrane region" description="Helical" evidence="1">
    <location>
        <begin position="37"/>
        <end position="60"/>
    </location>
</feature>
<keyword evidence="1" id="KW-1133">Transmembrane helix</keyword>
<evidence type="ECO:0000313" key="3">
    <source>
        <dbReference type="Proteomes" id="UP000217250"/>
    </source>
</evidence>
<evidence type="ECO:0000256" key="1">
    <source>
        <dbReference type="SAM" id="Phobius"/>
    </source>
</evidence>
<gene>
    <name evidence="2" type="ORF">CGC50_02610</name>
</gene>
<proteinExistence type="predicted"/>
<feature type="transmembrane region" description="Helical" evidence="1">
    <location>
        <begin position="7"/>
        <end position="25"/>
    </location>
</feature>
<protein>
    <submittedName>
        <fullName evidence="2">Uncharacterized protein</fullName>
    </submittedName>
</protein>
<keyword evidence="1" id="KW-0472">Membrane</keyword>
<dbReference type="Proteomes" id="UP000217250">
    <property type="component" value="Chromosome"/>
</dbReference>
<dbReference type="EMBL" id="CP022386">
    <property type="protein sequence ID" value="ATA86137.1"/>
    <property type="molecule type" value="Genomic_DNA"/>
</dbReference>
<organism evidence="2 3">
    <name type="scientific">Capnocytophaga gingivalis</name>
    <dbReference type="NCBI Taxonomy" id="1017"/>
    <lineage>
        <taxon>Bacteria</taxon>
        <taxon>Pseudomonadati</taxon>
        <taxon>Bacteroidota</taxon>
        <taxon>Flavobacteriia</taxon>
        <taxon>Flavobacteriales</taxon>
        <taxon>Flavobacteriaceae</taxon>
        <taxon>Capnocytophaga</taxon>
    </lineage>
</organism>
<feature type="transmembrane region" description="Helical" evidence="1">
    <location>
        <begin position="72"/>
        <end position="92"/>
    </location>
</feature>
<sequence>MHIFYRILVLVGLIMVAISISFAFINPHSFCGTGDAITIFFFTLIASAIWIIYLIIEAILLHKQKAYGKRNANLLLPLLAPLIVILIIKILYI</sequence>
<evidence type="ECO:0000313" key="2">
    <source>
        <dbReference type="EMBL" id="ATA86137.1"/>
    </source>
</evidence>